<dbReference type="Proteomes" id="UP001205311">
    <property type="component" value="Unassembled WGS sequence"/>
</dbReference>
<dbReference type="RefSeq" id="WP_253670987.1">
    <property type="nucleotide sequence ID" value="NZ_JAMTCP010000023.1"/>
</dbReference>
<proteinExistence type="predicted"/>
<evidence type="ECO:0000256" key="1">
    <source>
        <dbReference type="SAM" id="MobiDB-lite"/>
    </source>
</evidence>
<reference evidence="2 3" key="1">
    <citation type="submission" date="2022-06" db="EMBL/GenBank/DDBJ databases">
        <title>Genomic Encyclopedia of Archaeal and Bacterial Type Strains, Phase II (KMG-II): from individual species to whole genera.</title>
        <authorList>
            <person name="Goeker M."/>
        </authorList>
    </citation>
    <scope>NUCLEOTIDE SEQUENCE [LARGE SCALE GENOMIC DNA]</scope>
    <source>
        <strain evidence="2 3">DSM 40477</strain>
    </source>
</reference>
<accession>A0ABT1HX88</accession>
<dbReference type="EMBL" id="JAMTCP010000023">
    <property type="protein sequence ID" value="MCP2260119.1"/>
    <property type="molecule type" value="Genomic_DNA"/>
</dbReference>
<organism evidence="2 3">
    <name type="scientific">Streptoalloteichus tenebrarius (strain ATCC 17920 / DSM 40477 / JCM 4838 / CBS 697.72 / NBRC 16177 / NCIMB 11028 / NRRL B-12390 / A12253. 1 / ISP 5477)</name>
    <name type="common">Streptomyces tenebrarius</name>
    <dbReference type="NCBI Taxonomy" id="1933"/>
    <lineage>
        <taxon>Bacteria</taxon>
        <taxon>Bacillati</taxon>
        <taxon>Actinomycetota</taxon>
        <taxon>Actinomycetes</taxon>
        <taxon>Pseudonocardiales</taxon>
        <taxon>Pseudonocardiaceae</taxon>
        <taxon>Streptoalloteichus</taxon>
    </lineage>
</organism>
<evidence type="ECO:0000313" key="3">
    <source>
        <dbReference type="Proteomes" id="UP001205311"/>
    </source>
</evidence>
<sequence length="298" mass="32201">MAAFENAREHAVEALRSAERAEAAAREEERKHREEAAKQSGGGDHPDLTSEEERLLYSMGGPDLVQEYREGLAGANKSILQFLKEVGAEVLLEVTGINDLKKCFGEGNIASCVWTVVNAASLVLIIAKLPSVAAAIGRVIGGVAKFLEGTSWGRRILENGRRVIGEARVACSLTMGTAGNSHLFATASANPTCPRFSVDSNGEIVDLVTPKGRIELPKNLDGGTAQEVGNRIWGGHGPKIPRELIGKRGPEELRRAATKQDAQRLQDFYRWVEINMPNNPTAPSRVKLCQEVIDAWGG</sequence>
<gene>
    <name evidence="2" type="ORF">LX15_003830</name>
</gene>
<feature type="region of interest" description="Disordered" evidence="1">
    <location>
        <begin position="1"/>
        <end position="49"/>
    </location>
</feature>
<keyword evidence="3" id="KW-1185">Reference proteome</keyword>
<evidence type="ECO:0000313" key="2">
    <source>
        <dbReference type="EMBL" id="MCP2260119.1"/>
    </source>
</evidence>
<name>A0ABT1HX88_STRSD</name>
<protein>
    <submittedName>
        <fullName evidence="2">Uncharacterized protein</fullName>
    </submittedName>
</protein>
<feature type="compositionally biased region" description="Basic and acidic residues" evidence="1">
    <location>
        <begin position="1"/>
        <end position="37"/>
    </location>
</feature>
<comment type="caution">
    <text evidence="2">The sequence shown here is derived from an EMBL/GenBank/DDBJ whole genome shotgun (WGS) entry which is preliminary data.</text>
</comment>